<keyword evidence="2" id="KW-1185">Reference proteome</keyword>
<dbReference type="KEGG" id="mut:GVT53_10265"/>
<reference evidence="1 2" key="1">
    <citation type="submission" date="2020-02" db="EMBL/GenBank/DDBJ databases">
        <title>Complete genome of Muricauda sp. 501str8.</title>
        <authorList>
            <person name="Dong B."/>
            <person name="Zhu S."/>
            <person name="Yang J."/>
            <person name="Chen J."/>
        </authorList>
    </citation>
    <scope>NUCLEOTIDE SEQUENCE [LARGE SCALE GENOMIC DNA]</scope>
    <source>
        <strain evidence="1 2">501str8</strain>
    </source>
</reference>
<evidence type="ECO:0000313" key="1">
    <source>
        <dbReference type="EMBL" id="QII45048.1"/>
    </source>
</evidence>
<dbReference type="Proteomes" id="UP000502928">
    <property type="component" value="Chromosome"/>
</dbReference>
<accession>A0A6G7J354</accession>
<dbReference type="AlphaFoldDB" id="A0A6G7J354"/>
<sequence>MIENIKFKEASKNEITLYTFLGESLCAVQILEDALSHSIVLKKTEPDQKKEADDLLKIQRKYTLGMAINIIKKESLFSKPLEMELSKLLTQRNWLIHKSITENKDDLKSDSYFEKLYERIKAITLKAHKLQASIEQDLIEFSEKKGIDMSKVKNEMKKYYQL</sequence>
<evidence type="ECO:0000313" key="2">
    <source>
        <dbReference type="Proteomes" id="UP000502928"/>
    </source>
</evidence>
<organism evidence="1 2">
    <name type="scientific">Flagellimonas oceani</name>
    <dbReference type="NCBI Taxonomy" id="2698672"/>
    <lineage>
        <taxon>Bacteria</taxon>
        <taxon>Pseudomonadati</taxon>
        <taxon>Bacteroidota</taxon>
        <taxon>Flavobacteriia</taxon>
        <taxon>Flavobacteriales</taxon>
        <taxon>Flavobacteriaceae</taxon>
        <taxon>Flagellimonas</taxon>
    </lineage>
</organism>
<dbReference type="EMBL" id="CP049616">
    <property type="protein sequence ID" value="QII45048.1"/>
    <property type="molecule type" value="Genomic_DNA"/>
</dbReference>
<name>A0A6G7J354_9FLAO</name>
<dbReference type="RefSeq" id="WP_166248562.1">
    <property type="nucleotide sequence ID" value="NZ_CP049616.1"/>
</dbReference>
<protein>
    <submittedName>
        <fullName evidence="1">Uncharacterized protein</fullName>
    </submittedName>
</protein>
<proteinExistence type="predicted"/>
<gene>
    <name evidence="1" type="ORF">GVT53_10265</name>
</gene>